<name>D0LAA9_GORB4</name>
<dbReference type="STRING" id="526226.Gbro_0086"/>
<dbReference type="Proteomes" id="UP000001219">
    <property type="component" value="Chromosome"/>
</dbReference>
<feature type="compositionally biased region" description="Basic and acidic residues" evidence="1">
    <location>
        <begin position="55"/>
        <end position="66"/>
    </location>
</feature>
<dbReference type="KEGG" id="gbr:Gbro_0086"/>
<sequence length="195" mass="20567">MGKKRKLIARLEAEIDNLKGELARVEKHARKQLKKAERDAAALRGEVLKLIGQNKSERSDAEKNRTENSPAKAVTPPAVKSTVADSATKAPKSVYGEQARADQSRTAPPAAPSVTAPVEPPAKKAAAAKKTATKTPADKTPADKTTTAKKTPAKKTPAKKAAATPTVAELRQQAKAKGVKGYSTMTKAKLLDALS</sequence>
<evidence type="ECO:0000313" key="2">
    <source>
        <dbReference type="EMBL" id="ACY19438.1"/>
    </source>
</evidence>
<reference evidence="3" key="1">
    <citation type="submission" date="2009-10" db="EMBL/GenBank/DDBJ databases">
        <title>The complete chromosome of Gordonia bronchialis DSM 43247.</title>
        <authorList>
            <consortium name="US DOE Joint Genome Institute (JGI-PGF)"/>
            <person name="Lucas S."/>
            <person name="Copeland A."/>
            <person name="Lapidus A."/>
            <person name="Glavina del Rio T."/>
            <person name="Dalin E."/>
            <person name="Tice H."/>
            <person name="Bruce D."/>
            <person name="Goodwin L."/>
            <person name="Pitluck S."/>
            <person name="Kyrpides N."/>
            <person name="Mavromatis K."/>
            <person name="Ivanova N."/>
            <person name="Ovchinnikova G."/>
            <person name="Saunders E."/>
            <person name="Brettin T."/>
            <person name="Detter J.C."/>
            <person name="Han C."/>
            <person name="Larimer F."/>
            <person name="Land M."/>
            <person name="Hauser L."/>
            <person name="Markowitz V."/>
            <person name="Cheng J.-F."/>
            <person name="Hugenholtz P."/>
            <person name="Woyke T."/>
            <person name="Wu D."/>
            <person name="Jando M."/>
            <person name="Schneider S."/>
            <person name="Goeker M."/>
            <person name="Klenk H.-P."/>
            <person name="Eisen J.A."/>
        </authorList>
    </citation>
    <scope>NUCLEOTIDE SEQUENCE [LARGE SCALE GENOMIC DNA]</scope>
    <source>
        <strain evidence="3">ATCC 25592 / DSM 43247 / BCRC 13721 / JCM 3198 / KCTC 3076 / NBRC 16047 / NCTC 10667</strain>
    </source>
</reference>
<dbReference type="HOGENOM" id="CLU_1501461_0_0_11"/>
<reference evidence="2 3" key="2">
    <citation type="journal article" date="2010" name="Stand. Genomic Sci.">
        <title>Complete genome sequence of Gordonia bronchialis type strain (3410).</title>
        <authorList>
            <person name="Ivanova N."/>
            <person name="Sikorski J."/>
            <person name="Jando M."/>
            <person name="Lapidus A."/>
            <person name="Nolan M."/>
            <person name="Lucas S."/>
            <person name="Del Rio T.G."/>
            <person name="Tice H."/>
            <person name="Copeland A."/>
            <person name="Cheng J.F."/>
            <person name="Chen F."/>
            <person name="Bruce D."/>
            <person name="Goodwin L."/>
            <person name="Pitluck S."/>
            <person name="Mavromatis K."/>
            <person name="Ovchinnikova G."/>
            <person name="Pati A."/>
            <person name="Chen A."/>
            <person name="Palaniappan K."/>
            <person name="Land M."/>
            <person name="Hauser L."/>
            <person name="Chang Y.J."/>
            <person name="Jeffries C.D."/>
            <person name="Chain P."/>
            <person name="Saunders E."/>
            <person name="Han C."/>
            <person name="Detter J.C."/>
            <person name="Brettin T."/>
            <person name="Rohde M."/>
            <person name="Goker M."/>
            <person name="Bristow J."/>
            <person name="Eisen J.A."/>
            <person name="Markowitz V."/>
            <person name="Hugenholtz P."/>
            <person name="Klenk H.P."/>
            <person name="Kyrpides N.C."/>
        </authorList>
    </citation>
    <scope>NUCLEOTIDE SEQUENCE [LARGE SCALE GENOMIC DNA]</scope>
    <source>
        <strain evidence="3">ATCC 25592 / DSM 43247 / BCRC 13721 / JCM 3198 / KCTC 3076 / NBRC 16047 / NCTC 10667</strain>
    </source>
</reference>
<evidence type="ECO:0000313" key="3">
    <source>
        <dbReference type="Proteomes" id="UP000001219"/>
    </source>
</evidence>
<gene>
    <name evidence="2" type="ordered locus">Gbro_0086</name>
</gene>
<feature type="region of interest" description="Disordered" evidence="1">
    <location>
        <begin position="49"/>
        <end position="182"/>
    </location>
</feature>
<proteinExistence type="predicted"/>
<evidence type="ECO:0008006" key="4">
    <source>
        <dbReference type="Google" id="ProtNLM"/>
    </source>
</evidence>
<feature type="compositionally biased region" description="Low complexity" evidence="1">
    <location>
        <begin position="159"/>
        <end position="169"/>
    </location>
</feature>
<keyword evidence="3" id="KW-1185">Reference proteome</keyword>
<dbReference type="AlphaFoldDB" id="D0LAA9"/>
<dbReference type="Gene3D" id="1.20.5.1700">
    <property type="match status" value="1"/>
</dbReference>
<protein>
    <recommendedName>
        <fullName evidence="4">Rho termination factor N-terminal domain-containing protein</fullName>
    </recommendedName>
</protein>
<feature type="compositionally biased region" description="Low complexity" evidence="1">
    <location>
        <begin position="106"/>
        <end position="135"/>
    </location>
</feature>
<dbReference type="EMBL" id="CP001802">
    <property type="protein sequence ID" value="ACY19438.1"/>
    <property type="molecule type" value="Genomic_DNA"/>
</dbReference>
<evidence type="ECO:0000256" key="1">
    <source>
        <dbReference type="SAM" id="MobiDB-lite"/>
    </source>
</evidence>
<dbReference type="eggNOG" id="COG0261">
    <property type="taxonomic scope" value="Bacteria"/>
</dbReference>
<organism evidence="2 3">
    <name type="scientific">Gordonia bronchialis (strain ATCC 25592 / DSM 43247 / BCRC 13721 / JCM 3198 / KCTC 3076 / NBRC 16047 / NCTC 10667)</name>
    <name type="common">Rhodococcus bronchialis</name>
    <dbReference type="NCBI Taxonomy" id="526226"/>
    <lineage>
        <taxon>Bacteria</taxon>
        <taxon>Bacillati</taxon>
        <taxon>Actinomycetota</taxon>
        <taxon>Actinomycetes</taxon>
        <taxon>Mycobacteriales</taxon>
        <taxon>Gordoniaceae</taxon>
        <taxon>Gordonia</taxon>
    </lineage>
</organism>
<accession>D0LAA9</accession>